<organism evidence="1 2">
    <name type="scientific">Smallanthus sonchifolius</name>
    <dbReference type="NCBI Taxonomy" id="185202"/>
    <lineage>
        <taxon>Eukaryota</taxon>
        <taxon>Viridiplantae</taxon>
        <taxon>Streptophyta</taxon>
        <taxon>Embryophyta</taxon>
        <taxon>Tracheophyta</taxon>
        <taxon>Spermatophyta</taxon>
        <taxon>Magnoliopsida</taxon>
        <taxon>eudicotyledons</taxon>
        <taxon>Gunneridae</taxon>
        <taxon>Pentapetalae</taxon>
        <taxon>asterids</taxon>
        <taxon>campanulids</taxon>
        <taxon>Asterales</taxon>
        <taxon>Asteraceae</taxon>
        <taxon>Asteroideae</taxon>
        <taxon>Heliantheae alliance</taxon>
        <taxon>Millerieae</taxon>
        <taxon>Smallanthus</taxon>
    </lineage>
</organism>
<keyword evidence="2" id="KW-1185">Reference proteome</keyword>
<protein>
    <submittedName>
        <fullName evidence="1">Uncharacterized protein</fullName>
    </submittedName>
</protein>
<sequence length="999" mass="109044">MPSKSKKNSKSKAFTNSDVATPSPRSNSSSYSNLNPSYTDEDDEQLLLRSLEETSTKYPSFIGTSALICRLIEDASGGIESKGCKLWLSESSMIASSISPGSTVSASLASLRKDVSGHPLSSLMDECARHYGFNEKTVNETGNHFILATVFPSCKVTKNGVRLSSTLSSAMGYPSSGRIIFVYPVNHGSNKSISIHKCKDLHLSLVSSRSSISNKNNKTSHVDYPSENGNILSPKTPSLTKSKLSSPCSSMPTSPRHGQTSLTGSKAFDSSFDSCNIKEILEDETGKKLLQTCTMSLLNSRHLIYGNLVVIPILSELCLFKVVGAEKVSEYNNDNNNTYKDFERNDDLFIQSSNISEHGDVFLVDHGTKVHLFSQKTNFDICSEDSVDKIVNDIPKLGGLSKEYLVLKDIISSSKENTLSSMGLRPTKGVLLHGPPGTGKTSLARLCANDAGVDLFPINGPEIVSQFYGESEQALHAVFDSAIKAAPAVVFIDELDAIAPSRKEGGEELSGRIVATLLNLMDGISRTEGLLVIAATNRPDSIEPALRRPGRLDREIEIGVPSPSQRYEILLNLLSEKEHHLLDTEVHNLAMTTHGFVGADLASLCNEAAFVCLRRCIGKIHDESLSPDISKMKSFSDDMKDLNFGNNLETLSNSELDLGSVESDRIGENLSVSFEDFEKARIKVRPSAMREVILEVPKVSWKDVGGQQEVKMQLMEAVEWPQKHQDALRRIGTRPPTGVLLFGPPGCSKTLLARAVASEAKLNFLAVKGPELFSKWVGESEKAVKSLFTKARANAPSIVFFDELDGLANIRGKENDGVSVADRVMSQLLVELDGLNQRVNVTVIAATNRPDKIDSALLRPGRFDRLVYVAPPNEKDRAEIFRIHLSKMTCSSNVCIEELAHLSEGCTGADISLICREAAVAAIEEKIDASEVRMEHFRSAIEQVQPSDVDSYEELTAKFQRLVSQATPKDDLVSAPSSRRLTPVSSWGVFKSIASFISR</sequence>
<evidence type="ECO:0000313" key="2">
    <source>
        <dbReference type="Proteomes" id="UP001056120"/>
    </source>
</evidence>
<gene>
    <name evidence="1" type="ORF">L1987_21516</name>
</gene>
<dbReference type="Proteomes" id="UP001056120">
    <property type="component" value="Linkage Group LG07"/>
</dbReference>
<comment type="caution">
    <text evidence="1">The sequence shown here is derived from an EMBL/GenBank/DDBJ whole genome shotgun (WGS) entry which is preliminary data.</text>
</comment>
<reference evidence="1 2" key="2">
    <citation type="journal article" date="2022" name="Mol. Ecol. Resour.">
        <title>The genomes of chicory, endive, great burdock and yacon provide insights into Asteraceae paleo-polyploidization history and plant inulin production.</title>
        <authorList>
            <person name="Fan W."/>
            <person name="Wang S."/>
            <person name="Wang H."/>
            <person name="Wang A."/>
            <person name="Jiang F."/>
            <person name="Liu H."/>
            <person name="Zhao H."/>
            <person name="Xu D."/>
            <person name="Zhang Y."/>
        </authorList>
    </citation>
    <scope>NUCLEOTIDE SEQUENCE [LARGE SCALE GENOMIC DNA]</scope>
    <source>
        <strain evidence="2">cv. Yunnan</strain>
        <tissue evidence="1">Leaves</tissue>
    </source>
</reference>
<proteinExistence type="predicted"/>
<evidence type="ECO:0000313" key="1">
    <source>
        <dbReference type="EMBL" id="KAI3811785.1"/>
    </source>
</evidence>
<reference evidence="2" key="1">
    <citation type="journal article" date="2022" name="Mol. Ecol. Resour.">
        <title>The genomes of chicory, endive, great burdock and yacon provide insights into Asteraceae palaeo-polyploidization history and plant inulin production.</title>
        <authorList>
            <person name="Fan W."/>
            <person name="Wang S."/>
            <person name="Wang H."/>
            <person name="Wang A."/>
            <person name="Jiang F."/>
            <person name="Liu H."/>
            <person name="Zhao H."/>
            <person name="Xu D."/>
            <person name="Zhang Y."/>
        </authorList>
    </citation>
    <scope>NUCLEOTIDE SEQUENCE [LARGE SCALE GENOMIC DNA]</scope>
    <source>
        <strain evidence="2">cv. Yunnan</strain>
    </source>
</reference>
<dbReference type="EMBL" id="CM042024">
    <property type="protein sequence ID" value="KAI3811785.1"/>
    <property type="molecule type" value="Genomic_DNA"/>
</dbReference>
<name>A0ACB9IUV4_9ASTR</name>
<accession>A0ACB9IUV4</accession>